<reference evidence="2" key="1">
    <citation type="journal article" date="2023" name="Mol. Phylogenet. Evol.">
        <title>Genome-scale phylogeny and comparative genomics of the fungal order Sordariales.</title>
        <authorList>
            <person name="Hensen N."/>
            <person name="Bonometti L."/>
            <person name="Westerberg I."/>
            <person name="Brannstrom I.O."/>
            <person name="Guillou S."/>
            <person name="Cros-Aarteil S."/>
            <person name="Calhoun S."/>
            <person name="Haridas S."/>
            <person name="Kuo A."/>
            <person name="Mondo S."/>
            <person name="Pangilinan J."/>
            <person name="Riley R."/>
            <person name="LaButti K."/>
            <person name="Andreopoulos B."/>
            <person name="Lipzen A."/>
            <person name="Chen C."/>
            <person name="Yan M."/>
            <person name="Daum C."/>
            <person name="Ng V."/>
            <person name="Clum A."/>
            <person name="Steindorff A."/>
            <person name="Ohm R.A."/>
            <person name="Martin F."/>
            <person name="Silar P."/>
            <person name="Natvig D.O."/>
            <person name="Lalanne C."/>
            <person name="Gautier V."/>
            <person name="Ament-Velasquez S.L."/>
            <person name="Kruys A."/>
            <person name="Hutchinson M.I."/>
            <person name="Powell A.J."/>
            <person name="Barry K."/>
            <person name="Miller A.N."/>
            <person name="Grigoriev I.V."/>
            <person name="Debuchy R."/>
            <person name="Gladieux P."/>
            <person name="Hiltunen Thoren M."/>
            <person name="Johannesson H."/>
        </authorList>
    </citation>
    <scope>NUCLEOTIDE SEQUENCE</scope>
    <source>
        <strain evidence="2">PSN324</strain>
    </source>
</reference>
<dbReference type="PANTHER" id="PTHR36847">
    <property type="entry name" value="AMIDOLIGASE ENZYME"/>
    <property type="match status" value="1"/>
</dbReference>
<organism evidence="2 3">
    <name type="scientific">Cladorrhinum samala</name>
    <dbReference type="NCBI Taxonomy" id="585594"/>
    <lineage>
        <taxon>Eukaryota</taxon>
        <taxon>Fungi</taxon>
        <taxon>Dikarya</taxon>
        <taxon>Ascomycota</taxon>
        <taxon>Pezizomycotina</taxon>
        <taxon>Sordariomycetes</taxon>
        <taxon>Sordariomycetidae</taxon>
        <taxon>Sordariales</taxon>
        <taxon>Podosporaceae</taxon>
        <taxon>Cladorrhinum</taxon>
    </lineage>
</organism>
<dbReference type="Pfam" id="PF12224">
    <property type="entry name" value="Amidoligase_2"/>
    <property type="match status" value="1"/>
</dbReference>
<dbReference type="Proteomes" id="UP001321749">
    <property type="component" value="Unassembled WGS sequence"/>
</dbReference>
<feature type="compositionally biased region" description="Low complexity" evidence="1">
    <location>
        <begin position="378"/>
        <end position="406"/>
    </location>
</feature>
<keyword evidence="3" id="KW-1185">Reference proteome</keyword>
<comment type="caution">
    <text evidence="2">The sequence shown here is derived from an EMBL/GenBank/DDBJ whole genome shotgun (WGS) entry which is preliminary data.</text>
</comment>
<dbReference type="PANTHER" id="PTHR36847:SF1">
    <property type="entry name" value="AMIDOLIGASE ENZYME"/>
    <property type="match status" value="1"/>
</dbReference>
<feature type="region of interest" description="Disordered" evidence="1">
    <location>
        <begin position="361"/>
        <end position="406"/>
    </location>
</feature>
<gene>
    <name evidence="2" type="ORF">QBC42DRAFT_278524</name>
</gene>
<proteinExistence type="predicted"/>
<name>A0AAV9HCA4_9PEZI</name>
<accession>A0AAV9HCA4</accession>
<evidence type="ECO:0000313" key="3">
    <source>
        <dbReference type="Proteomes" id="UP001321749"/>
    </source>
</evidence>
<dbReference type="EMBL" id="MU865101">
    <property type="protein sequence ID" value="KAK4457710.1"/>
    <property type="molecule type" value="Genomic_DNA"/>
</dbReference>
<reference evidence="2" key="2">
    <citation type="submission" date="2023-06" db="EMBL/GenBank/DDBJ databases">
        <authorList>
            <consortium name="Lawrence Berkeley National Laboratory"/>
            <person name="Mondo S.J."/>
            <person name="Hensen N."/>
            <person name="Bonometti L."/>
            <person name="Westerberg I."/>
            <person name="Brannstrom I.O."/>
            <person name="Guillou S."/>
            <person name="Cros-Aarteil S."/>
            <person name="Calhoun S."/>
            <person name="Haridas S."/>
            <person name="Kuo A."/>
            <person name="Pangilinan J."/>
            <person name="Riley R."/>
            <person name="Labutti K."/>
            <person name="Andreopoulos B."/>
            <person name="Lipzen A."/>
            <person name="Chen C."/>
            <person name="Yanf M."/>
            <person name="Daum C."/>
            <person name="Ng V."/>
            <person name="Clum A."/>
            <person name="Steindorff A."/>
            <person name="Ohm R."/>
            <person name="Martin F."/>
            <person name="Silar P."/>
            <person name="Natvig D."/>
            <person name="Lalanne C."/>
            <person name="Gautier V."/>
            <person name="Ament-Velasquez S.L."/>
            <person name="Kruys A."/>
            <person name="Hutchinson M.I."/>
            <person name="Powell A.J."/>
            <person name="Barry K."/>
            <person name="Miller A.N."/>
            <person name="Grigoriev I.V."/>
            <person name="Debuchy R."/>
            <person name="Gladieux P."/>
            <person name="Thoren M.H."/>
            <person name="Johannesson H."/>
        </authorList>
    </citation>
    <scope>NUCLEOTIDE SEQUENCE</scope>
    <source>
        <strain evidence="2">PSN324</strain>
    </source>
</reference>
<protein>
    <submittedName>
        <fullName evidence="2">Amidoligase enzyme-domain-containing protein</fullName>
    </submittedName>
</protein>
<sequence length="406" mass="45086">MLGHLDFGVEIEILLAPRSTTFLNTLRAKGWDKTVDSQLRPGEYSGGRHPALQSKNRQAFRSAVATTLHQDGIKTVAVDSSDKATDFSAWTVVDDESVGELPGFWRVELVSRVLSTRGDWQRELNQVFDTLRAECYIKSTNDCSMHVHVSPGQVTFDNAQIRDICKAVIYFDDAITRVMPADRKDNPWAKSNCLPEHPVKGDPDWARCGQSVNPKIKRYYSQVPTVTFAPLWKLFDKITWKTVSDTMSDRQGDRARYLSWNFENITKQCGTLEFRRPPGAASSRDANHWVAFALGFVSQAVSTKWDTVETRTSGGSVADLQTFVVQGLKRLPPQCYAALGGIKEDTSPPRRISPEELLRIEALKRQKGKTASPYAAKASSRPSTPTSSASSSPSLGRSSPSGWGNR</sequence>
<evidence type="ECO:0000256" key="1">
    <source>
        <dbReference type="SAM" id="MobiDB-lite"/>
    </source>
</evidence>
<evidence type="ECO:0000313" key="2">
    <source>
        <dbReference type="EMBL" id="KAK4457710.1"/>
    </source>
</evidence>
<dbReference type="InterPro" id="IPR022025">
    <property type="entry name" value="Amidoligase_2"/>
</dbReference>
<dbReference type="AlphaFoldDB" id="A0AAV9HCA4"/>